<dbReference type="AlphaFoldDB" id="A0AAJ2U2N9"/>
<comment type="caution">
    <text evidence="1">The sequence shown here is derived from an EMBL/GenBank/DDBJ whole genome shotgun (WGS) entry which is preliminary data.</text>
</comment>
<dbReference type="RefSeq" id="WP_022628963.1">
    <property type="nucleotide sequence ID" value="NZ_CP144224.1"/>
</dbReference>
<sequence>MVAGVFIIIGLCMIELIIASHITKDQQRSLMSVYDFFDQSK</sequence>
<evidence type="ECO:0000313" key="2">
    <source>
        <dbReference type="Proteomes" id="UP001285636"/>
    </source>
</evidence>
<name>A0AAJ2U2N9_ALKPS</name>
<gene>
    <name evidence="1" type="ORF">RYX45_12875</name>
</gene>
<protein>
    <submittedName>
        <fullName evidence="1">Uncharacterized protein</fullName>
    </submittedName>
</protein>
<dbReference type="EMBL" id="JAWJAY010000002">
    <property type="protein sequence ID" value="MDV2886077.1"/>
    <property type="molecule type" value="Genomic_DNA"/>
</dbReference>
<proteinExistence type="predicted"/>
<evidence type="ECO:0000313" key="1">
    <source>
        <dbReference type="EMBL" id="MDV2886077.1"/>
    </source>
</evidence>
<reference evidence="1" key="1">
    <citation type="submission" date="2023-10" db="EMBL/GenBank/DDBJ databases">
        <title>Screening of Alkalihalophilus pseudofirmusBZ-TG-HK211 and Its Alleviation of Salt Stress on Rapeseed Growth.</title>
        <authorList>
            <person name="Zhao B."/>
            <person name="Guo T."/>
        </authorList>
    </citation>
    <scope>NUCLEOTIDE SEQUENCE</scope>
    <source>
        <strain evidence="1">BZ-TG-HK211</strain>
    </source>
</reference>
<accession>A0AAJ2U2N9</accession>
<organism evidence="1 2">
    <name type="scientific">Alkalihalophilus pseudofirmus</name>
    <name type="common">Bacillus pseudofirmus</name>
    <dbReference type="NCBI Taxonomy" id="79885"/>
    <lineage>
        <taxon>Bacteria</taxon>
        <taxon>Bacillati</taxon>
        <taxon>Bacillota</taxon>
        <taxon>Bacilli</taxon>
        <taxon>Bacillales</taxon>
        <taxon>Bacillaceae</taxon>
        <taxon>Alkalihalophilus</taxon>
    </lineage>
</organism>
<dbReference type="Proteomes" id="UP001285636">
    <property type="component" value="Unassembled WGS sequence"/>
</dbReference>